<reference evidence="1" key="1">
    <citation type="submission" date="2006-09" db="EMBL/GenBank/DDBJ databases">
        <title>Complete sequence of Rhodopseudomonas palustris BisA53.</title>
        <authorList>
            <consortium name="US DOE Joint Genome Institute"/>
            <person name="Copeland A."/>
            <person name="Lucas S."/>
            <person name="Lapidus A."/>
            <person name="Barry K."/>
            <person name="Detter J.C."/>
            <person name="Glavina del Rio T."/>
            <person name="Hammon N."/>
            <person name="Israni S."/>
            <person name="Dalin E."/>
            <person name="Tice H."/>
            <person name="Pitluck S."/>
            <person name="Chain P."/>
            <person name="Malfatti S."/>
            <person name="Shin M."/>
            <person name="Vergez L."/>
            <person name="Schmutz J."/>
            <person name="Larimer F."/>
            <person name="Land M."/>
            <person name="Hauser L."/>
            <person name="Pelletier D.A."/>
            <person name="Kyrpides N."/>
            <person name="Kim E."/>
            <person name="Harwood C.S."/>
            <person name="Oda Y."/>
            <person name="Richardson P."/>
        </authorList>
    </citation>
    <scope>NUCLEOTIDE SEQUENCE [LARGE SCALE GENOMIC DNA]</scope>
    <source>
        <strain evidence="1">BisA53</strain>
    </source>
</reference>
<protein>
    <submittedName>
        <fullName evidence="1">Uncharacterized protein</fullName>
    </submittedName>
</protein>
<sequence length="155" mass="17201">MAGIRVIQLQEFKPAPPLYQPWNKNRRLGNIVAPIDAAKLAQTRRVSSYPAIPDTPVKAAAARSWSTAFSSTDSVEALRLTVQAPIDSRRCNHATELLARFFLRRSQLERWKGSWLIGVNWIGDDVMKVLVANKKAIGDCDRVILAMVSSDASGR</sequence>
<gene>
    <name evidence="1" type="ordered locus">RPE_1035</name>
</gene>
<dbReference type="HOGENOM" id="CLU_1694129_0_0_5"/>
<name>Q07SU4_RHOP5</name>
<dbReference type="OrthoDB" id="9841519at2"/>
<dbReference type="AlphaFoldDB" id="Q07SU4"/>
<dbReference type="STRING" id="316055.RPE_1035"/>
<dbReference type="EMBL" id="CP000463">
    <property type="protein sequence ID" value="ABJ04990.1"/>
    <property type="molecule type" value="Genomic_DNA"/>
</dbReference>
<accession>Q07SU4</accession>
<dbReference type="KEGG" id="rpe:RPE_1035"/>
<organism evidence="1">
    <name type="scientific">Rhodopseudomonas palustris (strain BisA53)</name>
    <dbReference type="NCBI Taxonomy" id="316055"/>
    <lineage>
        <taxon>Bacteria</taxon>
        <taxon>Pseudomonadati</taxon>
        <taxon>Pseudomonadota</taxon>
        <taxon>Alphaproteobacteria</taxon>
        <taxon>Hyphomicrobiales</taxon>
        <taxon>Nitrobacteraceae</taxon>
        <taxon>Rhodopseudomonas</taxon>
    </lineage>
</organism>
<proteinExistence type="predicted"/>
<evidence type="ECO:0000313" key="1">
    <source>
        <dbReference type="EMBL" id="ABJ04990.1"/>
    </source>
</evidence>